<reference evidence="2" key="1">
    <citation type="submission" date="2022-07" db="EMBL/GenBank/DDBJ databases">
        <title>Fungi with potential for degradation of polypropylene.</title>
        <authorList>
            <person name="Gostincar C."/>
        </authorList>
    </citation>
    <scope>NUCLEOTIDE SEQUENCE</scope>
    <source>
        <strain evidence="2">EXF-13308</strain>
    </source>
</reference>
<name>A0AA38S7Y3_9PEZI</name>
<evidence type="ECO:0000313" key="3">
    <source>
        <dbReference type="Proteomes" id="UP001174694"/>
    </source>
</evidence>
<feature type="compositionally biased region" description="Acidic residues" evidence="1">
    <location>
        <begin position="294"/>
        <end position="309"/>
    </location>
</feature>
<keyword evidence="3" id="KW-1185">Reference proteome</keyword>
<feature type="compositionally biased region" description="Acidic residues" evidence="1">
    <location>
        <begin position="117"/>
        <end position="128"/>
    </location>
</feature>
<evidence type="ECO:0000313" key="2">
    <source>
        <dbReference type="EMBL" id="KAJ9157905.1"/>
    </source>
</evidence>
<dbReference type="Proteomes" id="UP001174694">
    <property type="component" value="Unassembled WGS sequence"/>
</dbReference>
<feature type="region of interest" description="Disordered" evidence="1">
    <location>
        <begin position="1"/>
        <end position="25"/>
    </location>
</feature>
<gene>
    <name evidence="2" type="ORF">NKR23_g16</name>
</gene>
<dbReference type="EMBL" id="JANBVO010000001">
    <property type="protein sequence ID" value="KAJ9157905.1"/>
    <property type="molecule type" value="Genomic_DNA"/>
</dbReference>
<feature type="region of interest" description="Disordered" evidence="1">
    <location>
        <begin position="106"/>
        <end position="131"/>
    </location>
</feature>
<proteinExistence type="predicted"/>
<feature type="region of interest" description="Disordered" evidence="1">
    <location>
        <begin position="265"/>
        <end position="309"/>
    </location>
</feature>
<sequence length="309" mass="35100">MDVTTLDSKLREMGDSDSGYGSEDASLENGLALQVTITDDTPKRLLNSDHPDWSERAVAKSGLWIVGPCYNFEEFFGKQKHRRMLYRCPEGDLIYNRKAREVAFKPAAIRDGSGGEDGSEEDESEGEEQTGWGVRHRKYAGVQFLAAELSRTRLYAREHGLRSTGNRCDWRLSPLRDLSNKGPLLEVTSPEGETRYLIPPAWDTTAVIGGDKDAECGGGRYRRYWSTKHLEPEQSRTRIHVREHGLLSMGNQCDWRRSVLRDPFNQGPTLEVTDPEGETRYLVPPAWDSVSVWDNDDEGDDWEDDEDEQ</sequence>
<organism evidence="2 3">
    <name type="scientific">Pleurostoma richardsiae</name>
    <dbReference type="NCBI Taxonomy" id="41990"/>
    <lineage>
        <taxon>Eukaryota</taxon>
        <taxon>Fungi</taxon>
        <taxon>Dikarya</taxon>
        <taxon>Ascomycota</taxon>
        <taxon>Pezizomycotina</taxon>
        <taxon>Sordariomycetes</taxon>
        <taxon>Sordariomycetidae</taxon>
        <taxon>Calosphaeriales</taxon>
        <taxon>Pleurostomataceae</taxon>
        <taxon>Pleurostoma</taxon>
    </lineage>
</organism>
<comment type="caution">
    <text evidence="2">The sequence shown here is derived from an EMBL/GenBank/DDBJ whole genome shotgun (WGS) entry which is preliminary data.</text>
</comment>
<dbReference type="AlphaFoldDB" id="A0AA38S7Y3"/>
<protein>
    <submittedName>
        <fullName evidence="2">Uncharacterized protein</fullName>
    </submittedName>
</protein>
<evidence type="ECO:0000256" key="1">
    <source>
        <dbReference type="SAM" id="MobiDB-lite"/>
    </source>
</evidence>
<accession>A0AA38S7Y3</accession>